<dbReference type="EMBL" id="JBBYHU010000035">
    <property type="protein sequence ID" value="MEL1242157.1"/>
    <property type="molecule type" value="Genomic_DNA"/>
</dbReference>
<dbReference type="SUPFAM" id="SSF74653">
    <property type="entry name" value="TolA/TonB C-terminal domain"/>
    <property type="match status" value="1"/>
</dbReference>
<dbReference type="RefSeq" id="WP_341701360.1">
    <property type="nucleotide sequence ID" value="NZ_JBBYHU010000035.1"/>
</dbReference>
<sequence length="167" mass="18774">MHIHFYEETKDGLTEKGEIKNNKRHGVWTGSSKLTKSTFAETYENGELVSGISIDNNKTEHPYTVLYKKPEYNGGMIAFYQFVGKNYRTPRGIEAKPGEKPKLYLAFNVDIDGKLTNIKVVKDLGYGTGEEAIRVLNKCPNWIPGIYRGIPAKAKYTLPIVIQGSTN</sequence>
<organism evidence="2 3">
    <name type="scientific">Flavobacterium flavipallidum</name>
    <dbReference type="NCBI Taxonomy" id="3139140"/>
    <lineage>
        <taxon>Bacteria</taxon>
        <taxon>Pseudomonadati</taxon>
        <taxon>Bacteroidota</taxon>
        <taxon>Flavobacteriia</taxon>
        <taxon>Flavobacteriales</taxon>
        <taxon>Flavobacteriaceae</taxon>
        <taxon>Flavobacterium</taxon>
    </lineage>
</organism>
<name>A0ABU9HQE9_9FLAO</name>
<comment type="caution">
    <text evidence="2">The sequence shown here is derived from an EMBL/GenBank/DDBJ whole genome shotgun (WGS) entry which is preliminary data.</text>
</comment>
<dbReference type="Proteomes" id="UP001398556">
    <property type="component" value="Unassembled WGS sequence"/>
</dbReference>
<protein>
    <submittedName>
        <fullName evidence="2">Energy transducer TonB</fullName>
    </submittedName>
</protein>
<dbReference type="Gene3D" id="3.30.1150.10">
    <property type="match status" value="1"/>
</dbReference>
<evidence type="ECO:0000259" key="1">
    <source>
        <dbReference type="Pfam" id="PF03544"/>
    </source>
</evidence>
<feature type="domain" description="TonB C-terminal" evidence="1">
    <location>
        <begin position="103"/>
        <end position="160"/>
    </location>
</feature>
<reference evidence="2 3" key="1">
    <citation type="submission" date="2024-04" db="EMBL/GenBank/DDBJ databases">
        <title>Flavobacterium sp. DGU99 16S ribosomal RNA gene Genome sequencing and assembly.</title>
        <authorList>
            <person name="Park S."/>
        </authorList>
    </citation>
    <scope>NUCLEOTIDE SEQUENCE [LARGE SCALE GENOMIC DNA]</scope>
    <source>
        <strain evidence="2 3">DGU99</strain>
    </source>
</reference>
<evidence type="ECO:0000313" key="2">
    <source>
        <dbReference type="EMBL" id="MEL1242157.1"/>
    </source>
</evidence>
<accession>A0ABU9HQE9</accession>
<proteinExistence type="predicted"/>
<gene>
    <name evidence="2" type="ORF">AAEO59_13950</name>
</gene>
<keyword evidence="3" id="KW-1185">Reference proteome</keyword>
<evidence type="ECO:0000313" key="3">
    <source>
        <dbReference type="Proteomes" id="UP001398556"/>
    </source>
</evidence>
<dbReference type="Pfam" id="PF03544">
    <property type="entry name" value="TonB_C"/>
    <property type="match status" value="1"/>
</dbReference>
<dbReference type="InterPro" id="IPR037682">
    <property type="entry name" value="TonB_C"/>
</dbReference>